<dbReference type="EMBL" id="CM047745">
    <property type="protein sequence ID" value="KAJ0024928.1"/>
    <property type="molecule type" value="Genomic_DNA"/>
</dbReference>
<keyword evidence="2" id="KW-1185">Reference proteome</keyword>
<protein>
    <submittedName>
        <fullName evidence="1">Uncharacterized protein</fullName>
    </submittedName>
</protein>
<evidence type="ECO:0000313" key="2">
    <source>
        <dbReference type="Proteomes" id="UP001163603"/>
    </source>
</evidence>
<evidence type="ECO:0000313" key="1">
    <source>
        <dbReference type="EMBL" id="KAJ0024928.1"/>
    </source>
</evidence>
<name>A0ACC0XWJ0_9ROSI</name>
<sequence length="449" mass="49603">MQLTHVAILPSPGLGHLIPLFELAKRLVVHHGIHVSFLVINTNEATTAQDQLLRSPTLPPGLEVVDLPLVDVSAITTDDITMLARLCVIAEESLKSLRSVLIGLALGKPNALVIDLFCTQAFQVCNDLSIPTYSFFTPSVTFLAFSLYLPTLDREVEGEFIDLPEPIAIPGCSPVRPGDLVDQVRNRKIDEYKWCLFHLSRLPLAAGIFLNSWEDLEPVSLKTIREHPFYLQIPTPPVYPIGPLIKQDEELTISDKEYLAWLDKQPPDSVLFVAHGSGGTLSSEQLTEMAWGLELSKQRFLWVIRTPRFLEKTQGVGMVVPSWAQQATVVRHPSTGGFLSHCGWNSSLDSVSNGVPMIAWPLYAEQKMNASLLTEEIGVAVKPVKGPGKKVIGREEINRVVRLVMESEEGKVMRHKVKQLGHSASRALETGGSSFDSLACVVKKWKGNQ</sequence>
<organism evidence="1 2">
    <name type="scientific">Pistacia integerrima</name>
    <dbReference type="NCBI Taxonomy" id="434235"/>
    <lineage>
        <taxon>Eukaryota</taxon>
        <taxon>Viridiplantae</taxon>
        <taxon>Streptophyta</taxon>
        <taxon>Embryophyta</taxon>
        <taxon>Tracheophyta</taxon>
        <taxon>Spermatophyta</taxon>
        <taxon>Magnoliopsida</taxon>
        <taxon>eudicotyledons</taxon>
        <taxon>Gunneridae</taxon>
        <taxon>Pentapetalae</taxon>
        <taxon>rosids</taxon>
        <taxon>malvids</taxon>
        <taxon>Sapindales</taxon>
        <taxon>Anacardiaceae</taxon>
        <taxon>Pistacia</taxon>
    </lineage>
</organism>
<comment type="caution">
    <text evidence="1">The sequence shown here is derived from an EMBL/GenBank/DDBJ whole genome shotgun (WGS) entry which is preliminary data.</text>
</comment>
<gene>
    <name evidence="1" type="ORF">Pint_08914</name>
</gene>
<reference evidence="2" key="1">
    <citation type="journal article" date="2023" name="G3 (Bethesda)">
        <title>Genome assembly and association tests identify interacting loci associated with vigor, precocity, and sex in interspecific pistachio rootstocks.</title>
        <authorList>
            <person name="Palmer W."/>
            <person name="Jacygrad E."/>
            <person name="Sagayaradj S."/>
            <person name="Cavanaugh K."/>
            <person name="Han R."/>
            <person name="Bertier L."/>
            <person name="Beede B."/>
            <person name="Kafkas S."/>
            <person name="Golino D."/>
            <person name="Preece J."/>
            <person name="Michelmore R."/>
        </authorList>
    </citation>
    <scope>NUCLEOTIDE SEQUENCE [LARGE SCALE GENOMIC DNA]</scope>
</reference>
<proteinExistence type="predicted"/>
<dbReference type="Proteomes" id="UP001163603">
    <property type="component" value="Chromosome 10"/>
</dbReference>
<accession>A0ACC0XWJ0</accession>